<proteinExistence type="predicted"/>
<reference evidence="3 4" key="1">
    <citation type="submission" date="2024-01" db="EMBL/GenBank/DDBJ databases">
        <title>A telomere-to-telomere, gap-free genome of sweet tea (Lithocarpus litseifolius).</title>
        <authorList>
            <person name="Zhou J."/>
        </authorList>
    </citation>
    <scope>NUCLEOTIDE SEQUENCE [LARGE SCALE GENOMIC DNA]</scope>
    <source>
        <strain evidence="3">Zhou-2022a</strain>
        <tissue evidence="3">Leaf</tissue>
    </source>
</reference>
<evidence type="ECO:0000313" key="4">
    <source>
        <dbReference type="Proteomes" id="UP001459277"/>
    </source>
</evidence>
<keyword evidence="2" id="KW-0812">Transmembrane</keyword>
<evidence type="ECO:0000313" key="3">
    <source>
        <dbReference type="EMBL" id="KAL0007801.1"/>
    </source>
</evidence>
<evidence type="ECO:0000256" key="1">
    <source>
        <dbReference type="SAM" id="MobiDB-lite"/>
    </source>
</evidence>
<dbReference type="Proteomes" id="UP001459277">
    <property type="component" value="Unassembled WGS sequence"/>
</dbReference>
<sequence length="116" mass="13321">MAAIVFSIAYAKMNVQPHNLDYFPLFRLTYVGSGILTCELLVGLLMSPFWWFMVNLCTILTMEILRCWHQPIYQSVCQSRDWFQQKFEAVRLAASEASSLTRNTAEQQIGGNRPPV</sequence>
<name>A0AAW2DFC9_9ROSI</name>
<organism evidence="3 4">
    <name type="scientific">Lithocarpus litseifolius</name>
    <dbReference type="NCBI Taxonomy" id="425828"/>
    <lineage>
        <taxon>Eukaryota</taxon>
        <taxon>Viridiplantae</taxon>
        <taxon>Streptophyta</taxon>
        <taxon>Embryophyta</taxon>
        <taxon>Tracheophyta</taxon>
        <taxon>Spermatophyta</taxon>
        <taxon>Magnoliopsida</taxon>
        <taxon>eudicotyledons</taxon>
        <taxon>Gunneridae</taxon>
        <taxon>Pentapetalae</taxon>
        <taxon>rosids</taxon>
        <taxon>fabids</taxon>
        <taxon>Fagales</taxon>
        <taxon>Fagaceae</taxon>
        <taxon>Lithocarpus</taxon>
    </lineage>
</organism>
<dbReference type="EMBL" id="JAZDWU010000003">
    <property type="protein sequence ID" value="KAL0007801.1"/>
    <property type="molecule type" value="Genomic_DNA"/>
</dbReference>
<comment type="caution">
    <text evidence="3">The sequence shown here is derived from an EMBL/GenBank/DDBJ whole genome shotgun (WGS) entry which is preliminary data.</text>
</comment>
<keyword evidence="2" id="KW-1133">Transmembrane helix</keyword>
<feature type="transmembrane region" description="Helical" evidence="2">
    <location>
        <begin position="30"/>
        <end position="52"/>
    </location>
</feature>
<accession>A0AAW2DFC9</accession>
<keyword evidence="2" id="KW-0472">Membrane</keyword>
<dbReference type="AlphaFoldDB" id="A0AAW2DFC9"/>
<feature type="compositionally biased region" description="Polar residues" evidence="1">
    <location>
        <begin position="97"/>
        <end position="110"/>
    </location>
</feature>
<feature type="region of interest" description="Disordered" evidence="1">
    <location>
        <begin position="97"/>
        <end position="116"/>
    </location>
</feature>
<evidence type="ECO:0000256" key="2">
    <source>
        <dbReference type="SAM" id="Phobius"/>
    </source>
</evidence>
<gene>
    <name evidence="3" type="ORF">SO802_009303</name>
</gene>
<keyword evidence="4" id="KW-1185">Reference proteome</keyword>
<protein>
    <submittedName>
        <fullName evidence="3">Uncharacterized protein</fullName>
    </submittedName>
</protein>